<proteinExistence type="predicted"/>
<name>A0A9P9KE19_FUSSL</name>
<evidence type="ECO:0000313" key="2">
    <source>
        <dbReference type="Proteomes" id="UP000736672"/>
    </source>
</evidence>
<evidence type="ECO:0000313" key="1">
    <source>
        <dbReference type="EMBL" id="KAH7249584.1"/>
    </source>
</evidence>
<keyword evidence="2" id="KW-1185">Reference proteome</keyword>
<protein>
    <submittedName>
        <fullName evidence="1">Uncharacterized protein</fullName>
    </submittedName>
</protein>
<gene>
    <name evidence="1" type="ORF">B0J15DRAFT_551021</name>
</gene>
<comment type="caution">
    <text evidence="1">The sequence shown here is derived from an EMBL/GenBank/DDBJ whole genome shotgun (WGS) entry which is preliminary data.</text>
</comment>
<dbReference type="OrthoDB" id="3257981at2759"/>
<accession>A0A9P9KE19</accession>
<dbReference type="EMBL" id="JAGTJS010000013">
    <property type="protein sequence ID" value="KAH7249584.1"/>
    <property type="molecule type" value="Genomic_DNA"/>
</dbReference>
<sequence length="592" mass="64295">MSRDQQMIEQQYLNKPESYETATDKGAYAVVLPQGASGWSMRVNSGGKTDTITGLKAGLNSGNTQLNAGAQTVEILNSAGQVVAVAGGGRCVYGGDVCPDCTYNVNPNVVEFTSGSKLPASSKCDEKCTAGGGGGDWGEISKDGKCGPTMATPTALAPRLDLASAGMCYGGKKEVDDPDEDEIDKNWPNSPVKEICSLKFDTDDPKTLTSRWIQSGAATWFLNFLNERGAGNWTDKFFMKVMDQNTLNYDCTEILSDHCDGPKDKNCSTYIPPPSYYVHLQIGNLHAAIDQLWGRMVTNGISNLASRIKDVVDTYGTPPESKNALILNMFVGVLTSLAGMSGHISDNSPGSTMGKFANPLTDFSGIFAQASAADGAVKRISPEDLNHSLEKAYGTMFIAVMGQLNETLKTVFGGRLPEGWSKDYISPEDYNLYADNTQERFIEFATVTAMKAGGKNRYRLLASKCIDEEECNKKDGAYYYKDYCLAFGYIVGGGIAPTTPYPLEGKELATLRKFLPDLNGALVNNFDCFPYPTMHRDECPPFTSFPLPKKCTDIPDPTIPSGKDLDFTNPLIYPKCYIDLASVPWEKCIGKE</sequence>
<organism evidence="1 2">
    <name type="scientific">Fusarium solani</name>
    <name type="common">Filamentous fungus</name>
    <dbReference type="NCBI Taxonomy" id="169388"/>
    <lineage>
        <taxon>Eukaryota</taxon>
        <taxon>Fungi</taxon>
        <taxon>Dikarya</taxon>
        <taxon>Ascomycota</taxon>
        <taxon>Pezizomycotina</taxon>
        <taxon>Sordariomycetes</taxon>
        <taxon>Hypocreomycetidae</taxon>
        <taxon>Hypocreales</taxon>
        <taxon>Nectriaceae</taxon>
        <taxon>Fusarium</taxon>
        <taxon>Fusarium solani species complex</taxon>
    </lineage>
</organism>
<reference evidence="1" key="1">
    <citation type="journal article" date="2021" name="Nat. Commun.">
        <title>Genetic determinants of endophytism in the Arabidopsis root mycobiome.</title>
        <authorList>
            <person name="Mesny F."/>
            <person name="Miyauchi S."/>
            <person name="Thiergart T."/>
            <person name="Pickel B."/>
            <person name="Atanasova L."/>
            <person name="Karlsson M."/>
            <person name="Huettel B."/>
            <person name="Barry K.W."/>
            <person name="Haridas S."/>
            <person name="Chen C."/>
            <person name="Bauer D."/>
            <person name="Andreopoulos W."/>
            <person name="Pangilinan J."/>
            <person name="LaButti K."/>
            <person name="Riley R."/>
            <person name="Lipzen A."/>
            <person name="Clum A."/>
            <person name="Drula E."/>
            <person name="Henrissat B."/>
            <person name="Kohler A."/>
            <person name="Grigoriev I.V."/>
            <person name="Martin F.M."/>
            <person name="Hacquard S."/>
        </authorList>
    </citation>
    <scope>NUCLEOTIDE SEQUENCE</scope>
    <source>
        <strain evidence="1">FSSC 5 MPI-SDFR-AT-0091</strain>
    </source>
</reference>
<dbReference type="AlphaFoldDB" id="A0A9P9KE19"/>
<dbReference type="Proteomes" id="UP000736672">
    <property type="component" value="Unassembled WGS sequence"/>
</dbReference>